<dbReference type="AlphaFoldDB" id="A0A8B8FDQ2"/>
<evidence type="ECO:0000313" key="5">
    <source>
        <dbReference type="RefSeq" id="XP_025409014.1"/>
    </source>
</evidence>
<dbReference type="Pfam" id="PF07978">
    <property type="entry name" value="NIPSNAP"/>
    <property type="match status" value="2"/>
</dbReference>
<feature type="domain" description="NIPSNAP" evidence="3">
    <location>
        <begin position="191"/>
        <end position="288"/>
    </location>
</feature>
<dbReference type="SUPFAM" id="SSF54909">
    <property type="entry name" value="Dimeric alpha+beta barrel"/>
    <property type="match status" value="2"/>
</dbReference>
<evidence type="ECO:0000256" key="1">
    <source>
        <dbReference type="ARBA" id="ARBA00005291"/>
    </source>
</evidence>
<dbReference type="InterPro" id="IPR011008">
    <property type="entry name" value="Dimeric_a/b-barrel"/>
</dbReference>
<name>A0A8B8FDQ2_9HEMI</name>
<dbReference type="PANTHER" id="PTHR21017:SF17">
    <property type="entry name" value="PROTEIN NIPSNAP"/>
    <property type="match status" value="1"/>
</dbReference>
<keyword evidence="4" id="KW-1185">Reference proteome</keyword>
<proteinExistence type="inferred from homology"/>
<dbReference type="InterPro" id="IPR012577">
    <property type="entry name" value="NIPSNAP"/>
</dbReference>
<dbReference type="InterPro" id="IPR051557">
    <property type="entry name" value="NipSnap_domain"/>
</dbReference>
<reference evidence="5" key="1">
    <citation type="submission" date="2025-08" db="UniProtKB">
        <authorList>
            <consortium name="RefSeq"/>
        </authorList>
    </citation>
    <scope>IDENTIFICATION</scope>
    <source>
        <tissue evidence="5">Whole body</tissue>
    </source>
</reference>
<feature type="region of interest" description="Disordered" evidence="2">
    <location>
        <begin position="27"/>
        <end position="46"/>
    </location>
</feature>
<sequence length="290" mass="33638">MFNSVMKRYVVSCAKHIAAVPSQSRCLSTSPATCKSNQPAGDAENNANEGWLKKLLVRRIEPTKEQHSRMLSDKEVIYELQTHNVRPDSIDGYLKNYEQAVQLCQKIPNLQYELIGSWSVHVGDLDQYVHLWKHQGGYAAIDKTNDILLNNQEYTKLCNQRGPFLRSRHLQYMLAFSFWPNIEFKSGSNIYEIRSYSLKPGTMIEWGNNWARAINHRRSNDEPFAGFFSQVGRLYNVHHFWCYKNLEVRTQTRQAAWMSPGWDECVAYTVPLIKEMQSKILHPTSFSPTQ</sequence>
<evidence type="ECO:0000256" key="2">
    <source>
        <dbReference type="SAM" id="MobiDB-lite"/>
    </source>
</evidence>
<feature type="compositionally biased region" description="Polar residues" evidence="2">
    <location>
        <begin position="27"/>
        <end position="39"/>
    </location>
</feature>
<dbReference type="FunFam" id="3.30.70.100:FF:000046">
    <property type="entry name" value="Nipsnap, isoform F"/>
    <property type="match status" value="1"/>
</dbReference>
<gene>
    <name evidence="5" type="primary">LOC112682592</name>
</gene>
<organism evidence="4 5">
    <name type="scientific">Sipha flava</name>
    <name type="common">yellow sugarcane aphid</name>
    <dbReference type="NCBI Taxonomy" id="143950"/>
    <lineage>
        <taxon>Eukaryota</taxon>
        <taxon>Metazoa</taxon>
        <taxon>Ecdysozoa</taxon>
        <taxon>Arthropoda</taxon>
        <taxon>Hexapoda</taxon>
        <taxon>Insecta</taxon>
        <taxon>Pterygota</taxon>
        <taxon>Neoptera</taxon>
        <taxon>Paraneoptera</taxon>
        <taxon>Hemiptera</taxon>
        <taxon>Sternorrhyncha</taxon>
        <taxon>Aphidomorpha</taxon>
        <taxon>Aphidoidea</taxon>
        <taxon>Aphididae</taxon>
        <taxon>Sipha</taxon>
    </lineage>
</organism>
<dbReference type="Gene3D" id="3.30.70.100">
    <property type="match status" value="2"/>
</dbReference>
<dbReference type="FunFam" id="3.30.70.100:FF:000003">
    <property type="entry name" value="Protein NipSnap homolog 2"/>
    <property type="match status" value="1"/>
</dbReference>
<comment type="similarity">
    <text evidence="1">Belongs to the NipSnap family.</text>
</comment>
<dbReference type="OrthoDB" id="10262843at2759"/>
<accession>A0A8B8FDQ2</accession>
<dbReference type="CTD" id="32573"/>
<dbReference type="GO" id="GO:0000423">
    <property type="term" value="P:mitophagy"/>
    <property type="evidence" value="ECO:0007669"/>
    <property type="project" value="UniProtKB-ARBA"/>
</dbReference>
<dbReference type="GeneID" id="112682592"/>
<dbReference type="Proteomes" id="UP000694846">
    <property type="component" value="Unplaced"/>
</dbReference>
<evidence type="ECO:0000313" key="4">
    <source>
        <dbReference type="Proteomes" id="UP000694846"/>
    </source>
</evidence>
<dbReference type="GO" id="GO:0005739">
    <property type="term" value="C:mitochondrion"/>
    <property type="evidence" value="ECO:0007669"/>
    <property type="project" value="TreeGrafter"/>
</dbReference>
<dbReference type="PANTHER" id="PTHR21017">
    <property type="entry name" value="NIPSNAP-RELATED"/>
    <property type="match status" value="1"/>
</dbReference>
<protein>
    <submittedName>
        <fullName evidence="5">Protein NipSnap</fullName>
    </submittedName>
</protein>
<feature type="domain" description="NIPSNAP" evidence="3">
    <location>
        <begin position="78"/>
        <end position="135"/>
    </location>
</feature>
<dbReference type="RefSeq" id="XP_025409014.1">
    <property type="nucleotide sequence ID" value="XM_025553229.1"/>
</dbReference>
<evidence type="ECO:0000259" key="3">
    <source>
        <dbReference type="Pfam" id="PF07978"/>
    </source>
</evidence>